<feature type="compositionally biased region" description="Acidic residues" evidence="1">
    <location>
        <begin position="526"/>
        <end position="543"/>
    </location>
</feature>
<evidence type="ECO:0008006" key="4">
    <source>
        <dbReference type="Google" id="ProtNLM"/>
    </source>
</evidence>
<name>A0A1X9N6B7_9GAMM</name>
<dbReference type="Gene3D" id="2.60.40.10">
    <property type="entry name" value="Immunoglobulins"/>
    <property type="match status" value="2"/>
</dbReference>
<feature type="region of interest" description="Disordered" evidence="1">
    <location>
        <begin position="265"/>
        <end position="419"/>
    </location>
</feature>
<feature type="region of interest" description="Disordered" evidence="1">
    <location>
        <begin position="189"/>
        <end position="240"/>
    </location>
</feature>
<dbReference type="Proteomes" id="UP000193450">
    <property type="component" value="Chromosome"/>
</dbReference>
<accession>A0A1X9N6B7</accession>
<reference evidence="2 3" key="1">
    <citation type="submission" date="2016-11" db="EMBL/GenBank/DDBJ databases">
        <title>Trade-off between light-utilization and light-protection in marine flavobacteria.</title>
        <authorList>
            <person name="Kumagai Y."/>
        </authorList>
    </citation>
    <scope>NUCLEOTIDE SEQUENCE [LARGE SCALE GENOMIC DNA]</scope>
    <source>
        <strain evidence="2 3">NBRC 107125</strain>
    </source>
</reference>
<dbReference type="KEGG" id="osg:BST96_00430"/>
<dbReference type="Gene3D" id="4.10.1080.10">
    <property type="entry name" value="TSP type-3 repeat"/>
    <property type="match status" value="3"/>
</dbReference>
<dbReference type="PANTHER" id="PTHR10199">
    <property type="entry name" value="THROMBOSPONDIN"/>
    <property type="match status" value="1"/>
</dbReference>
<dbReference type="EMBL" id="CP019343">
    <property type="protein sequence ID" value="ARN72714.1"/>
    <property type="molecule type" value="Genomic_DNA"/>
</dbReference>
<keyword evidence="3" id="KW-1185">Reference proteome</keyword>
<evidence type="ECO:0000313" key="2">
    <source>
        <dbReference type="EMBL" id="ARN72714.1"/>
    </source>
</evidence>
<dbReference type="InterPro" id="IPR028974">
    <property type="entry name" value="TSP_type-3_rpt"/>
</dbReference>
<dbReference type="GO" id="GO:0005509">
    <property type="term" value="F:calcium ion binding"/>
    <property type="evidence" value="ECO:0007669"/>
    <property type="project" value="InterPro"/>
</dbReference>
<feature type="region of interest" description="Disordered" evidence="1">
    <location>
        <begin position="431"/>
        <end position="573"/>
    </location>
</feature>
<dbReference type="InterPro" id="IPR013783">
    <property type="entry name" value="Ig-like_fold"/>
</dbReference>
<evidence type="ECO:0000313" key="3">
    <source>
        <dbReference type="Proteomes" id="UP000193450"/>
    </source>
</evidence>
<sequence>MTPLSPPCQKTLLATLIPLLLSGCGGGSSVDPAEPEAPLSGVFIDSPVSNINYQTKTLKGVTDSNGAFQYMEGEVVTFSIGEIEVGRSQGQEQISPLDLVGTEDSENIEVINIARLLQSLDADGNPDNGIEITEQAKDNALTPVDFAADNFDEQVINLVASSGSETTELISPKAARNHLEASLAIIPVDSDNDGVRDSEDEYPDNSFESKDTDGDGVGDNADAFPTNKEETVDSDGDNVGDNSDFAPFDASIQTICDDTKQPLQDRDNAGCFEDSDGDGVNDGFDAFPNDASETTDSDGDGVGDNADAFPNDAGEILDSDGDGVGDNADALPNDNTETTDSDGDLVGDNADAFPGNPGESVDTDKDGVGDNADAFPNDMTETADTDGDGVGDNADAFPTNAEETVDSDGDNVGDNSDFAPFDASIQTICDDTNQPVQDRENAGCFEDSDGDGVNDGFDAFPNDASETTDSDGDGVGDNADAFPNDAGENLDSDGDMVGDNADAFPYDNTETTDSDGDLVGDNADAFPDDATETTDTDGDDVGDNADAFPHDPSEWADSDGDSVGDNGDYAPNDASIQTLCQAEPSAEECRNDPPVAVISTSENSPAINTLIELDASNSSDPEGESITWRWSLLPANTTAFFIEDDETEETSVNVGNLSGTLIVSLEVSDGVNTTSTQVPINVTNATPVVEAGADQNALINQTIDLFGSATDNETDSESLNYRWSVIPENAGTFGNTASAITTFTFGGDPGGFTLRLTADDGETENFDEILVQSCAATPGTYSMEGTVKTVAPIGESFAIAVEQQVQWGFDIDSTVTGLVSAGDISGNYATDPRDAADGARFVVWAIGGVGTSPVVPILFNGTTGINSTTMTVDGTNVTGGSIEFFGNAGTGQQATILIDFDAGTFDIWSGTTSFGGDKTNIFYGAGGTINTVTRPNCVGQN</sequence>
<dbReference type="RefSeq" id="WP_085756800.1">
    <property type="nucleotide sequence ID" value="NZ_CP019343.1"/>
</dbReference>
<dbReference type="AlphaFoldDB" id="A0A1X9N6B7"/>
<proteinExistence type="predicted"/>
<organism evidence="2 3">
    <name type="scientific">Oceanicoccus sagamiensis</name>
    <dbReference type="NCBI Taxonomy" id="716816"/>
    <lineage>
        <taxon>Bacteria</taxon>
        <taxon>Pseudomonadati</taxon>
        <taxon>Pseudomonadota</taxon>
        <taxon>Gammaproteobacteria</taxon>
        <taxon>Cellvibrionales</taxon>
        <taxon>Spongiibacteraceae</taxon>
        <taxon>Oceanicoccus</taxon>
    </lineage>
</organism>
<dbReference type="STRING" id="716816.BST96_00430"/>
<gene>
    <name evidence="2" type="ORF">BST96_00430</name>
</gene>
<protein>
    <recommendedName>
        <fullName evidence="4">PKD/Chitinase domain-containing protein</fullName>
    </recommendedName>
</protein>
<dbReference type="SUPFAM" id="SSF49299">
    <property type="entry name" value="PKD domain"/>
    <property type="match status" value="1"/>
</dbReference>
<dbReference type="InterPro" id="IPR035986">
    <property type="entry name" value="PKD_dom_sf"/>
</dbReference>
<evidence type="ECO:0000256" key="1">
    <source>
        <dbReference type="SAM" id="MobiDB-lite"/>
    </source>
</evidence>